<dbReference type="STRING" id="187868.SAMN05192589_106205"/>
<dbReference type="Pfam" id="PF01614">
    <property type="entry name" value="IclR_C"/>
    <property type="match status" value="1"/>
</dbReference>
<dbReference type="InterPro" id="IPR005471">
    <property type="entry name" value="Tscrpt_reg_IclR_N"/>
</dbReference>
<dbReference type="Gene3D" id="1.10.10.10">
    <property type="entry name" value="Winged helix-like DNA-binding domain superfamily/Winged helix DNA-binding domain"/>
    <property type="match status" value="1"/>
</dbReference>
<reference evidence="6 7" key="1">
    <citation type="submission" date="2016-10" db="EMBL/GenBank/DDBJ databases">
        <authorList>
            <person name="de Groot N.N."/>
        </authorList>
    </citation>
    <scope>NUCLEOTIDE SEQUENCE [LARGE SCALE GENOMIC DNA]</scope>
    <source>
        <strain evidence="6 7">DSM 16619</strain>
    </source>
</reference>
<gene>
    <name evidence="6" type="ORF">SAMN05192589_106205</name>
</gene>
<dbReference type="Gene3D" id="3.30.450.40">
    <property type="match status" value="1"/>
</dbReference>
<keyword evidence="3" id="KW-0804">Transcription</keyword>
<dbReference type="Pfam" id="PF09339">
    <property type="entry name" value="HTH_IclR"/>
    <property type="match status" value="1"/>
</dbReference>
<dbReference type="InterPro" id="IPR029016">
    <property type="entry name" value="GAF-like_dom_sf"/>
</dbReference>
<accession>A0A1G6V0P8</accession>
<dbReference type="AlphaFoldDB" id="A0A1G6V0P8"/>
<dbReference type="GO" id="GO:0045892">
    <property type="term" value="P:negative regulation of DNA-templated transcription"/>
    <property type="evidence" value="ECO:0007669"/>
    <property type="project" value="TreeGrafter"/>
</dbReference>
<organism evidence="6 7">
    <name type="scientific">Paracidovorax valerianellae</name>
    <dbReference type="NCBI Taxonomy" id="187868"/>
    <lineage>
        <taxon>Bacteria</taxon>
        <taxon>Pseudomonadati</taxon>
        <taxon>Pseudomonadota</taxon>
        <taxon>Betaproteobacteria</taxon>
        <taxon>Burkholderiales</taxon>
        <taxon>Comamonadaceae</taxon>
        <taxon>Paracidovorax</taxon>
    </lineage>
</organism>
<protein>
    <submittedName>
        <fullName evidence="6">Transcriptional regulator, IclR family</fullName>
    </submittedName>
</protein>
<keyword evidence="7" id="KW-1185">Reference proteome</keyword>
<dbReference type="InterPro" id="IPR036390">
    <property type="entry name" value="WH_DNA-bd_sf"/>
</dbReference>
<dbReference type="Proteomes" id="UP000198781">
    <property type="component" value="Unassembled WGS sequence"/>
</dbReference>
<dbReference type="PROSITE" id="PS51077">
    <property type="entry name" value="HTH_ICLR"/>
    <property type="match status" value="1"/>
</dbReference>
<dbReference type="EMBL" id="FMZC01000006">
    <property type="protein sequence ID" value="SDD46557.1"/>
    <property type="molecule type" value="Genomic_DNA"/>
</dbReference>
<evidence type="ECO:0000256" key="2">
    <source>
        <dbReference type="ARBA" id="ARBA00023125"/>
    </source>
</evidence>
<name>A0A1G6V0P8_9BURK</name>
<dbReference type="PANTHER" id="PTHR30136">
    <property type="entry name" value="HELIX-TURN-HELIX TRANSCRIPTIONAL REGULATOR, ICLR FAMILY"/>
    <property type="match status" value="1"/>
</dbReference>
<dbReference type="GO" id="GO:0003700">
    <property type="term" value="F:DNA-binding transcription factor activity"/>
    <property type="evidence" value="ECO:0007669"/>
    <property type="project" value="TreeGrafter"/>
</dbReference>
<dbReference type="RefSeq" id="WP_245711347.1">
    <property type="nucleotide sequence ID" value="NZ_FMZC01000006.1"/>
</dbReference>
<dbReference type="InterPro" id="IPR036388">
    <property type="entry name" value="WH-like_DNA-bd_sf"/>
</dbReference>
<evidence type="ECO:0000259" key="4">
    <source>
        <dbReference type="PROSITE" id="PS51077"/>
    </source>
</evidence>
<feature type="domain" description="IclR-ED" evidence="5">
    <location>
        <begin position="79"/>
        <end position="273"/>
    </location>
</feature>
<dbReference type="GO" id="GO:0003677">
    <property type="term" value="F:DNA binding"/>
    <property type="evidence" value="ECO:0007669"/>
    <property type="project" value="UniProtKB-KW"/>
</dbReference>
<dbReference type="PROSITE" id="PS51078">
    <property type="entry name" value="ICLR_ED"/>
    <property type="match status" value="1"/>
</dbReference>
<evidence type="ECO:0000256" key="3">
    <source>
        <dbReference type="ARBA" id="ARBA00023163"/>
    </source>
</evidence>
<feature type="domain" description="HTH iclR-type" evidence="4">
    <location>
        <begin position="16"/>
        <end position="78"/>
    </location>
</feature>
<dbReference type="SUPFAM" id="SSF55781">
    <property type="entry name" value="GAF domain-like"/>
    <property type="match status" value="1"/>
</dbReference>
<dbReference type="PANTHER" id="PTHR30136:SF8">
    <property type="entry name" value="TRANSCRIPTIONAL REGULATORY PROTEIN"/>
    <property type="match status" value="1"/>
</dbReference>
<dbReference type="SMART" id="SM00346">
    <property type="entry name" value="HTH_ICLR"/>
    <property type="match status" value="1"/>
</dbReference>
<sequence>MQDDMEDAIARGRRGIQSVEVGGQLLQALVHEGTPMALKDLARDAGMSPAKAHPYLVSFGRLGLVEQDEASGRYALGPLALQLGLISLQQSSPVTLATPLLAPLAREIGQTVAIAVWGDRGPTIVRVEESPETVFVSMRHGTVFSLAGTASGRLFGAYLDLEVARASLEAERSLMAERPPATTPGTPPRDPLPAWEQFERQLAEVREHGISRSEGEVVRGVNAMSAPVFGPDGELVLAITAIGAMGTFDASWDGPVARALKACTAGVSQRLGAQGR</sequence>
<keyword evidence="2" id="KW-0238">DNA-binding</keyword>
<dbReference type="SUPFAM" id="SSF46785">
    <property type="entry name" value="Winged helix' DNA-binding domain"/>
    <property type="match status" value="1"/>
</dbReference>
<proteinExistence type="predicted"/>
<evidence type="ECO:0000259" key="5">
    <source>
        <dbReference type="PROSITE" id="PS51078"/>
    </source>
</evidence>
<keyword evidence="1" id="KW-0805">Transcription regulation</keyword>
<evidence type="ECO:0000313" key="6">
    <source>
        <dbReference type="EMBL" id="SDD46557.1"/>
    </source>
</evidence>
<evidence type="ECO:0000313" key="7">
    <source>
        <dbReference type="Proteomes" id="UP000198781"/>
    </source>
</evidence>
<evidence type="ECO:0000256" key="1">
    <source>
        <dbReference type="ARBA" id="ARBA00023015"/>
    </source>
</evidence>
<dbReference type="InterPro" id="IPR014757">
    <property type="entry name" value="Tscrpt_reg_IclR_C"/>
</dbReference>
<dbReference type="InterPro" id="IPR050707">
    <property type="entry name" value="HTH_MetabolicPath_Reg"/>
</dbReference>